<keyword evidence="3" id="KW-1185">Reference proteome</keyword>
<dbReference type="Gene3D" id="3.30.70.2970">
    <property type="entry name" value="Protein of unknown function (DUF541), domain 2"/>
    <property type="match status" value="1"/>
</dbReference>
<proteinExistence type="predicted"/>
<organism evidence="2 3">
    <name type="scientific">Salinimicrobium gaetbulicola</name>
    <dbReference type="NCBI Taxonomy" id="999702"/>
    <lineage>
        <taxon>Bacteria</taxon>
        <taxon>Pseudomonadati</taxon>
        <taxon>Bacteroidota</taxon>
        <taxon>Flavobacteriia</taxon>
        <taxon>Flavobacteriales</taxon>
        <taxon>Flavobacteriaceae</taxon>
        <taxon>Salinimicrobium</taxon>
    </lineage>
</organism>
<name>A0ABW3IE13_9FLAO</name>
<keyword evidence="1" id="KW-0732">Signal</keyword>
<evidence type="ECO:0000313" key="3">
    <source>
        <dbReference type="Proteomes" id="UP001597100"/>
    </source>
</evidence>
<dbReference type="Proteomes" id="UP001597100">
    <property type="component" value="Unassembled WGS sequence"/>
</dbReference>
<comment type="caution">
    <text evidence="2">The sequence shown here is derived from an EMBL/GenBank/DDBJ whole genome shotgun (WGS) entry which is preliminary data.</text>
</comment>
<reference evidence="3" key="1">
    <citation type="journal article" date="2019" name="Int. J. Syst. Evol. Microbiol.">
        <title>The Global Catalogue of Microorganisms (GCM) 10K type strain sequencing project: providing services to taxonomists for standard genome sequencing and annotation.</title>
        <authorList>
            <consortium name="The Broad Institute Genomics Platform"/>
            <consortium name="The Broad Institute Genome Sequencing Center for Infectious Disease"/>
            <person name="Wu L."/>
            <person name="Ma J."/>
        </authorList>
    </citation>
    <scope>NUCLEOTIDE SEQUENCE [LARGE SCALE GENOMIC DNA]</scope>
    <source>
        <strain evidence="3">CCUG 60898</strain>
    </source>
</reference>
<dbReference type="EMBL" id="JBHTJP010000032">
    <property type="protein sequence ID" value="MFD0975770.1"/>
    <property type="molecule type" value="Genomic_DNA"/>
</dbReference>
<gene>
    <name evidence="2" type="ORF">ACFQ1G_03105</name>
</gene>
<feature type="chain" id="PRO_5047265792" evidence="1">
    <location>
        <begin position="21"/>
        <end position="226"/>
    </location>
</feature>
<dbReference type="InterPro" id="IPR052022">
    <property type="entry name" value="26kDa_periplasmic_antigen"/>
</dbReference>
<dbReference type="PANTHER" id="PTHR34387">
    <property type="entry name" value="SLR1258 PROTEIN"/>
    <property type="match status" value="1"/>
</dbReference>
<accession>A0ABW3IE13</accession>
<protein>
    <submittedName>
        <fullName evidence="2">SIMPL domain-containing protein</fullName>
    </submittedName>
</protein>
<dbReference type="PANTHER" id="PTHR34387:SF1">
    <property type="entry name" value="PERIPLASMIC IMMUNOGENIC PROTEIN"/>
    <property type="match status" value="1"/>
</dbReference>
<evidence type="ECO:0000256" key="1">
    <source>
        <dbReference type="SAM" id="SignalP"/>
    </source>
</evidence>
<dbReference type="Gene3D" id="3.30.110.170">
    <property type="entry name" value="Protein of unknown function (DUF541), domain 1"/>
    <property type="match status" value="1"/>
</dbReference>
<evidence type="ECO:0000313" key="2">
    <source>
        <dbReference type="EMBL" id="MFD0975770.1"/>
    </source>
</evidence>
<dbReference type="Pfam" id="PF04402">
    <property type="entry name" value="SIMPL"/>
    <property type="match status" value="1"/>
</dbReference>
<sequence>MKKLLITALFFVFITGAAQETPISLVNVTGKGTVKVVPDEVLINARIEHTGKSPKEVKAQNDKVVNEIIKYLKSQDIPSKNFQTEYIRLSKDYNYNSKETFYSANQAISIKLEDLSKYEKIMSGLLESGLNRIDGIMFQSSQKEELESQARKNAVLDAQKKAKELANALGQDIGKAQSISEAGGGNYPQPMYKAAMMDVAQEESEETIAPGEMEITIRVNAAFVLE</sequence>
<feature type="signal peptide" evidence="1">
    <location>
        <begin position="1"/>
        <end position="20"/>
    </location>
</feature>
<dbReference type="RefSeq" id="WP_380736809.1">
    <property type="nucleotide sequence ID" value="NZ_JBHTJP010000032.1"/>
</dbReference>
<dbReference type="InterPro" id="IPR007497">
    <property type="entry name" value="SIMPL/DUF541"/>
</dbReference>